<reference evidence="3 4" key="1">
    <citation type="submission" date="2024-04" db="EMBL/GenBank/DDBJ databases">
        <title>Complete genome sequence of Fusarium acuminatum.</title>
        <authorList>
            <person name="Lan B."/>
        </authorList>
    </citation>
    <scope>NUCLEOTIDE SEQUENCE [LARGE SCALE GENOMIC DNA]</scope>
    <source>
        <strain evidence="3">1A</strain>
    </source>
</reference>
<dbReference type="InterPro" id="IPR052957">
    <property type="entry name" value="Auxin_embryo_med"/>
</dbReference>
<feature type="region of interest" description="Disordered" evidence="1">
    <location>
        <begin position="971"/>
        <end position="1002"/>
    </location>
</feature>
<proteinExistence type="predicted"/>
<evidence type="ECO:0000256" key="1">
    <source>
        <dbReference type="SAM" id="MobiDB-lite"/>
    </source>
</evidence>
<gene>
    <name evidence="3" type="ORF">QYS62_008305</name>
</gene>
<dbReference type="PANTHER" id="PTHR32387">
    <property type="entry name" value="WU:FJ29H11"/>
    <property type="match status" value="1"/>
</dbReference>
<feature type="domain" description="Protein NO VEIN C-terminal" evidence="2">
    <location>
        <begin position="1083"/>
        <end position="1138"/>
    </location>
</feature>
<evidence type="ECO:0000313" key="4">
    <source>
        <dbReference type="Proteomes" id="UP001489902"/>
    </source>
</evidence>
<dbReference type="Proteomes" id="UP001489902">
    <property type="component" value="Chromosome 5"/>
</dbReference>
<evidence type="ECO:0000313" key="3">
    <source>
        <dbReference type="EMBL" id="WZH47163.1"/>
    </source>
</evidence>
<dbReference type="InterPro" id="IPR024975">
    <property type="entry name" value="NOV_C"/>
</dbReference>
<dbReference type="PANTHER" id="PTHR32387:SF0">
    <property type="entry name" value="PROTEIN NO VEIN"/>
    <property type="match status" value="1"/>
</dbReference>
<dbReference type="EMBL" id="CP151264">
    <property type="protein sequence ID" value="WZH47163.1"/>
    <property type="molecule type" value="Genomic_DNA"/>
</dbReference>
<name>A0ABZ2X276_9HYPO</name>
<sequence length="1174" mass="135827">MPENDRRVGVQRTEVTLAFPVDQSNNPTIGRQKAFAFLPIDDFGFKFLIHADFLLVASRESLDYDCLWNDKLREAIRAAFLLAVKRFVSVPTSGLGPGLRHLWPKYLQHHGASHDFWNQLHQDMSHDLRYEHILESCDPLAGLKRPMDLRFVPLDFRHKGSALFDSSSLRNTQLSFLYDDVHEELMPLGLQTTTIQDLCNDLASWIQEVGVSELGTKGTIWHRKVASLFCGHIELKDQLLSLPIIPLRDGSWVTGRKPRLYQAILTGDEYVPSGIDLCIIEQSASQDLERRRFYDFLGIPVYNPTQVCTLILKLHAGTPSSVEQRTRRDLVKDAIYLFRKRDQVGSDRAPDIYFSVTNQGQYSRRKDPIYIIDHQSQPSLIEKYKDTPKNPFYILDDLYMQFMREDDLNTQNVFREWLLKSPSISTVPVLLRDHYTTPEWTFLRDTEVTDLFAVLEQTCKYGTPNPRLMQAVPELRVKCRDGTRRPLAELAIPTKEMLRLCPHLDFADLREPERWGFLSKFGILTRPNTVGVLQELDFLAGQPTDLVDKDAVHECYPRPQPFWITQDLCVWNAPSALKHVTKLSSRYGDCQTLFIDYLGVHPATIKHVADELCSLHERTNEDITQRCEELLLLLNRYLSPETEFTAHHFLRIRHARVFPVVEAGNEPWAVLRPLQDRNWYIPDRMTLETDFRNKVNLLAFSVQSVEKLQFLWSKLNCQSLFLSNAVDVVIEPRGDKRRDLSKEAELQTRVRYISSLNTSVAAGHPQVPPVRVWGIDSIVKTSRLCSVKVERHDALVTFDEKSDFTEVYFRTIIPERKHEEVMYTLAHFFFRRYNVISEDNNLLNHLLRAPVEDLATIMLQNNRFPPSDSDHPLDLTDEDKPDEMDVIDLELLEDHEGGQVHRRSNLLSLPTQYSLRDLVPSIESRSRNVKKSDWNFRISKHFKQISSTRERTRRERLQRSLLMEDYRSVLPGNSTHEALPHPDTLEGEGYGSPPELTAHSTSQQVRTREIGSLGELFVHTLFERHIEGWSFENWTSKLRVENGYEPFTLPEGQFADFTYLDHSGYMRAFFLVAGLELNSEWTSSTTYHVEVKTTTSDGREPFFVSQNQVNMMRSYHDDGDNAYIIMRVSQINNENPELKCYPNPWMLHLEGTLQFTSADGYKVRESRLPGPTSS</sequence>
<keyword evidence="4" id="KW-1185">Reference proteome</keyword>
<evidence type="ECO:0000259" key="2">
    <source>
        <dbReference type="Pfam" id="PF13020"/>
    </source>
</evidence>
<accession>A0ABZ2X276</accession>
<dbReference type="Pfam" id="PF13020">
    <property type="entry name" value="NOV_C"/>
    <property type="match status" value="1"/>
</dbReference>
<protein>
    <submittedName>
        <fullName evidence="3">DUF3883 domain-containing protein</fullName>
    </submittedName>
</protein>
<organism evidence="3 4">
    <name type="scientific">Fusarium acuminatum</name>
    <dbReference type="NCBI Taxonomy" id="5515"/>
    <lineage>
        <taxon>Eukaryota</taxon>
        <taxon>Fungi</taxon>
        <taxon>Dikarya</taxon>
        <taxon>Ascomycota</taxon>
        <taxon>Pezizomycotina</taxon>
        <taxon>Sordariomycetes</taxon>
        <taxon>Hypocreomycetidae</taxon>
        <taxon>Hypocreales</taxon>
        <taxon>Nectriaceae</taxon>
        <taxon>Fusarium</taxon>
        <taxon>Fusarium tricinctum species complex</taxon>
    </lineage>
</organism>